<evidence type="ECO:0000313" key="2">
    <source>
        <dbReference type="Proteomes" id="UP000191672"/>
    </source>
</evidence>
<dbReference type="Proteomes" id="UP000191672">
    <property type="component" value="Unassembled WGS sequence"/>
</dbReference>
<evidence type="ECO:0008006" key="3">
    <source>
        <dbReference type="Google" id="ProtNLM"/>
    </source>
</evidence>
<dbReference type="EMBL" id="MDYN01000010">
    <property type="protein sequence ID" value="OQD85264.1"/>
    <property type="molecule type" value="Genomic_DNA"/>
</dbReference>
<dbReference type="Gene3D" id="2.120.10.70">
    <property type="entry name" value="Fucose-specific lectin"/>
    <property type="match status" value="1"/>
</dbReference>
<sequence length="314" mass="33815">MGALTTTDYAAVSDGTNIYLYYQTDTNQIHEVTSADGSSWTASQAAVAENLSPGGSPITAYYVANDGTSGKKSAIHVIYLDASGTLHEKVKSPLTNTSWESRELPVEIKKAPVSTSRLSSGVCHDTAAGAHQWVFFEKSRTDGTTGKSEIAEIRSGLESQFKWIYRKVLQEEAVAALPGTQLATNLTNPTTHLFFQDHDGNITEYLGGYDAWNTKKVILTKEKVESSTPLTAAESSVADKPYVFFATKTTPFKIMVYNDGSSSEIAAYVPGTKLGAITVGGKVLLFHKPLAHPTSVWTQVYDGSAWKLGSKVVG</sequence>
<proteinExistence type="predicted"/>
<dbReference type="AlphaFoldDB" id="A0A1V6Q7Q5"/>
<evidence type="ECO:0000313" key="1">
    <source>
        <dbReference type="EMBL" id="OQD85264.1"/>
    </source>
</evidence>
<protein>
    <recommendedName>
        <fullName evidence="3">Fucose-specific lectin</fullName>
    </recommendedName>
</protein>
<dbReference type="SUPFAM" id="SSF89372">
    <property type="entry name" value="Fucose-specific lectin"/>
    <property type="match status" value="1"/>
</dbReference>
<comment type="caution">
    <text evidence="1">The sequence shown here is derived from an EMBL/GenBank/DDBJ whole genome shotgun (WGS) entry which is preliminary data.</text>
</comment>
<gene>
    <name evidence="1" type="ORF">PENANT_c010G07255</name>
</gene>
<accession>A0A1V6Q7Q5</accession>
<name>A0A1V6Q7Q5_9EURO</name>
<organism evidence="1 2">
    <name type="scientific">Penicillium antarcticum</name>
    <dbReference type="NCBI Taxonomy" id="416450"/>
    <lineage>
        <taxon>Eukaryota</taxon>
        <taxon>Fungi</taxon>
        <taxon>Dikarya</taxon>
        <taxon>Ascomycota</taxon>
        <taxon>Pezizomycotina</taxon>
        <taxon>Eurotiomycetes</taxon>
        <taxon>Eurotiomycetidae</taxon>
        <taxon>Eurotiales</taxon>
        <taxon>Aspergillaceae</taxon>
        <taxon>Penicillium</taxon>
    </lineage>
</organism>
<reference evidence="2" key="1">
    <citation type="journal article" date="2017" name="Nat. Microbiol.">
        <title>Global analysis of biosynthetic gene clusters reveals vast potential of secondary metabolite production in Penicillium species.</title>
        <authorList>
            <person name="Nielsen J.C."/>
            <person name="Grijseels S."/>
            <person name="Prigent S."/>
            <person name="Ji B."/>
            <person name="Dainat J."/>
            <person name="Nielsen K.F."/>
            <person name="Frisvad J.C."/>
            <person name="Workman M."/>
            <person name="Nielsen J."/>
        </authorList>
    </citation>
    <scope>NUCLEOTIDE SEQUENCE [LARGE SCALE GENOMIC DNA]</scope>
    <source>
        <strain evidence="2">IBT 31811</strain>
    </source>
</reference>
<keyword evidence="2" id="KW-1185">Reference proteome</keyword>